<name>A0AAV4CCK2_9GAST</name>
<keyword evidence="3" id="KW-1185">Reference proteome</keyword>
<evidence type="ECO:0000313" key="2">
    <source>
        <dbReference type="EMBL" id="GFO29603.1"/>
    </source>
</evidence>
<gene>
    <name evidence="2" type="ORF">PoB_005610800</name>
</gene>
<dbReference type="EMBL" id="BLXT01006178">
    <property type="protein sequence ID" value="GFO29603.1"/>
    <property type="molecule type" value="Genomic_DNA"/>
</dbReference>
<accession>A0AAV4CCK2</accession>
<evidence type="ECO:0000313" key="3">
    <source>
        <dbReference type="Proteomes" id="UP000735302"/>
    </source>
</evidence>
<dbReference type="AlphaFoldDB" id="A0AAV4CCK2"/>
<evidence type="ECO:0000256" key="1">
    <source>
        <dbReference type="SAM" id="MobiDB-lite"/>
    </source>
</evidence>
<feature type="compositionally biased region" description="Basic and acidic residues" evidence="1">
    <location>
        <begin position="43"/>
        <end position="67"/>
    </location>
</feature>
<feature type="compositionally biased region" description="Basic and acidic residues" evidence="1">
    <location>
        <begin position="1"/>
        <end position="11"/>
    </location>
</feature>
<organism evidence="2 3">
    <name type="scientific">Plakobranchus ocellatus</name>
    <dbReference type="NCBI Taxonomy" id="259542"/>
    <lineage>
        <taxon>Eukaryota</taxon>
        <taxon>Metazoa</taxon>
        <taxon>Spiralia</taxon>
        <taxon>Lophotrochozoa</taxon>
        <taxon>Mollusca</taxon>
        <taxon>Gastropoda</taxon>
        <taxon>Heterobranchia</taxon>
        <taxon>Euthyneura</taxon>
        <taxon>Panpulmonata</taxon>
        <taxon>Sacoglossa</taxon>
        <taxon>Placobranchoidea</taxon>
        <taxon>Plakobranchidae</taxon>
        <taxon>Plakobranchus</taxon>
    </lineage>
</organism>
<protein>
    <submittedName>
        <fullName evidence="2">Uncharacterized protein</fullName>
    </submittedName>
</protein>
<comment type="caution">
    <text evidence="2">The sequence shown here is derived from an EMBL/GenBank/DDBJ whole genome shotgun (WGS) entry which is preliminary data.</text>
</comment>
<reference evidence="2 3" key="1">
    <citation type="journal article" date="2021" name="Elife">
        <title>Chloroplast acquisition without the gene transfer in kleptoplastic sea slugs, Plakobranchus ocellatus.</title>
        <authorList>
            <person name="Maeda T."/>
            <person name="Takahashi S."/>
            <person name="Yoshida T."/>
            <person name="Shimamura S."/>
            <person name="Takaki Y."/>
            <person name="Nagai Y."/>
            <person name="Toyoda A."/>
            <person name="Suzuki Y."/>
            <person name="Arimoto A."/>
            <person name="Ishii H."/>
            <person name="Satoh N."/>
            <person name="Nishiyama T."/>
            <person name="Hasebe M."/>
            <person name="Maruyama T."/>
            <person name="Minagawa J."/>
            <person name="Obokata J."/>
            <person name="Shigenobu S."/>
        </authorList>
    </citation>
    <scope>NUCLEOTIDE SEQUENCE [LARGE SCALE GENOMIC DNA]</scope>
</reference>
<feature type="region of interest" description="Disordered" evidence="1">
    <location>
        <begin position="92"/>
        <end position="111"/>
    </location>
</feature>
<sequence>MASENINDHEVLSLWDLSDSEEDEWIPDTDEEWDVTDEEDDPEPNREERRDCTSKDSISDIRTHEPQAENATSHFTRYLASSYHRVHLNLGTHDGKVQAQSRPNPDPVQAEDTISKSEAFLTCLNESNERLRICS</sequence>
<proteinExistence type="predicted"/>
<feature type="compositionally biased region" description="Acidic residues" evidence="1">
    <location>
        <begin position="18"/>
        <end position="42"/>
    </location>
</feature>
<feature type="region of interest" description="Disordered" evidence="1">
    <location>
        <begin position="1"/>
        <end position="72"/>
    </location>
</feature>
<dbReference type="Proteomes" id="UP000735302">
    <property type="component" value="Unassembled WGS sequence"/>
</dbReference>